<sequence length="44" mass="5446">MTVKELIEVLDEELESKEIYIFDDDKEKWIPLNKKDLRKYLMIM</sequence>
<dbReference type="EMBL" id="BK032664">
    <property type="protein sequence ID" value="DAF53789.1"/>
    <property type="molecule type" value="Genomic_DNA"/>
</dbReference>
<organism evidence="1">
    <name type="scientific">Myoviridae sp. ctZ2t4</name>
    <dbReference type="NCBI Taxonomy" id="2827693"/>
    <lineage>
        <taxon>Viruses</taxon>
        <taxon>Duplodnaviria</taxon>
        <taxon>Heunggongvirae</taxon>
        <taxon>Uroviricota</taxon>
        <taxon>Caudoviricetes</taxon>
    </lineage>
</organism>
<evidence type="ECO:0000313" key="1">
    <source>
        <dbReference type="EMBL" id="DAF53789.1"/>
    </source>
</evidence>
<protein>
    <submittedName>
        <fullName evidence="1">Uncharacterized protein</fullName>
    </submittedName>
</protein>
<reference evidence="1" key="1">
    <citation type="journal article" date="2021" name="Proc. Natl. Acad. Sci. U.S.A.">
        <title>A Catalog of Tens of Thousands of Viruses from Human Metagenomes Reveals Hidden Associations with Chronic Diseases.</title>
        <authorList>
            <person name="Tisza M.J."/>
            <person name="Buck C.B."/>
        </authorList>
    </citation>
    <scope>NUCLEOTIDE SEQUENCE</scope>
    <source>
        <strain evidence="1">CtZ2t4</strain>
    </source>
</reference>
<name>A0A8S5SRW9_9CAUD</name>
<accession>A0A8S5SRW9</accession>
<proteinExistence type="predicted"/>